<dbReference type="AlphaFoldDB" id="A0A7W7SM03"/>
<accession>A0A7W7SM03</accession>
<feature type="domain" description="Right handed beta helix" evidence="1">
    <location>
        <begin position="150"/>
        <end position="315"/>
    </location>
</feature>
<keyword evidence="3" id="KW-1185">Reference proteome</keyword>
<dbReference type="PROSITE" id="PS51318">
    <property type="entry name" value="TAT"/>
    <property type="match status" value="1"/>
</dbReference>
<dbReference type="SUPFAM" id="SSF51126">
    <property type="entry name" value="Pectin lyase-like"/>
    <property type="match status" value="1"/>
</dbReference>
<dbReference type="InterPro" id="IPR039448">
    <property type="entry name" value="Beta_helix"/>
</dbReference>
<proteinExistence type="predicted"/>
<dbReference type="InterPro" id="IPR006311">
    <property type="entry name" value="TAT_signal"/>
</dbReference>
<name>A0A7W7SM03_9ACTN</name>
<dbReference type="EMBL" id="JACHJW010000001">
    <property type="protein sequence ID" value="MBB4956921.1"/>
    <property type="molecule type" value="Genomic_DNA"/>
</dbReference>
<reference evidence="2 3" key="1">
    <citation type="submission" date="2020-08" db="EMBL/GenBank/DDBJ databases">
        <title>Sequencing the genomes of 1000 actinobacteria strains.</title>
        <authorList>
            <person name="Klenk H.-P."/>
        </authorList>
    </citation>
    <scope>NUCLEOTIDE SEQUENCE [LARGE SCALE GENOMIC DNA]</scope>
    <source>
        <strain evidence="2 3">DSM 45886</strain>
    </source>
</reference>
<dbReference type="Pfam" id="PF13229">
    <property type="entry name" value="Beta_helix"/>
    <property type="match status" value="1"/>
</dbReference>
<dbReference type="Proteomes" id="UP000578819">
    <property type="component" value="Unassembled WGS sequence"/>
</dbReference>
<dbReference type="InterPro" id="IPR011050">
    <property type="entry name" value="Pectin_lyase_fold/virulence"/>
</dbReference>
<dbReference type="Gene3D" id="2.160.20.10">
    <property type="entry name" value="Single-stranded right-handed beta-helix, Pectin lyase-like"/>
    <property type="match status" value="1"/>
</dbReference>
<evidence type="ECO:0000313" key="3">
    <source>
        <dbReference type="Proteomes" id="UP000578819"/>
    </source>
</evidence>
<evidence type="ECO:0000259" key="1">
    <source>
        <dbReference type="Pfam" id="PF13229"/>
    </source>
</evidence>
<gene>
    <name evidence="2" type="ORF">FHR38_000654</name>
</gene>
<sequence>MDRAEGATGGNEPDGSRRALMRGGAFATAGLVGAAGASMLGAPAAAVVVGPWEYIAPGSSIQAAINAGAKAIQLGAGTYPLTAPIVPTPGCTIRGVGQHTRLQASTTMTSMIAIGNGGPVDAVYVGDLVLDCGYGKANVGIDLNIVGTNGFYMWEPDSVCRLDNLWIYEPITTGIHYRGTDTQACVTSRVRVRDAGRYGFLIEAPDNWWTACEATTTTPTPIGAAFHVAGANNFFQGCKAWYSRGYGFHVTGVRNKFVGCEAQDVRLHGWYIEEDMNVFIGCTCDTAAMWDTGGTANSADGFYVTYGDRTSLVGCQAFDRQPEYDNGSKPPIQLRHGFNVPASMVSDGRLVAPTGWSLTGALVNQR</sequence>
<dbReference type="InterPro" id="IPR012334">
    <property type="entry name" value="Pectin_lyas_fold"/>
</dbReference>
<dbReference type="RefSeq" id="WP_184532616.1">
    <property type="nucleotide sequence ID" value="NZ_JACHJW010000001.1"/>
</dbReference>
<protein>
    <recommendedName>
        <fullName evidence="1">Right handed beta helix domain-containing protein</fullName>
    </recommendedName>
</protein>
<organism evidence="2 3">
    <name type="scientific">Micromonospora polyrhachis</name>
    <dbReference type="NCBI Taxonomy" id="1282883"/>
    <lineage>
        <taxon>Bacteria</taxon>
        <taxon>Bacillati</taxon>
        <taxon>Actinomycetota</taxon>
        <taxon>Actinomycetes</taxon>
        <taxon>Micromonosporales</taxon>
        <taxon>Micromonosporaceae</taxon>
        <taxon>Micromonospora</taxon>
    </lineage>
</organism>
<comment type="caution">
    <text evidence="2">The sequence shown here is derived from an EMBL/GenBank/DDBJ whole genome shotgun (WGS) entry which is preliminary data.</text>
</comment>
<evidence type="ECO:0000313" key="2">
    <source>
        <dbReference type="EMBL" id="MBB4956921.1"/>
    </source>
</evidence>